<evidence type="ECO:0000313" key="1">
    <source>
        <dbReference type="EMBL" id="MPN06563.1"/>
    </source>
</evidence>
<dbReference type="AlphaFoldDB" id="A0A645F1N2"/>
<dbReference type="EMBL" id="VSSQ01052478">
    <property type="protein sequence ID" value="MPN06563.1"/>
    <property type="molecule type" value="Genomic_DNA"/>
</dbReference>
<sequence>MIQITRVQVGERTGHRIIADPKTPQAVEQLAVAHAARVGQHNRQHSQATLRPIVGEQAAEEEHFIIRMSKQKHHIRVLVSGLPYLHPAGELAFAQHEYFFDAEMFAVIVFRHQTDALFSIQRIILMDKLSALVTCYFTA</sequence>
<name>A0A645F1N2_9ZZZZ</name>
<gene>
    <name evidence="1" type="ORF">SDC9_153819</name>
</gene>
<protein>
    <submittedName>
        <fullName evidence="1">Uncharacterized protein</fullName>
    </submittedName>
</protein>
<organism evidence="1">
    <name type="scientific">bioreactor metagenome</name>
    <dbReference type="NCBI Taxonomy" id="1076179"/>
    <lineage>
        <taxon>unclassified sequences</taxon>
        <taxon>metagenomes</taxon>
        <taxon>ecological metagenomes</taxon>
    </lineage>
</organism>
<proteinExistence type="predicted"/>
<comment type="caution">
    <text evidence="1">The sequence shown here is derived from an EMBL/GenBank/DDBJ whole genome shotgun (WGS) entry which is preliminary data.</text>
</comment>
<accession>A0A645F1N2</accession>
<reference evidence="1" key="1">
    <citation type="submission" date="2019-08" db="EMBL/GenBank/DDBJ databases">
        <authorList>
            <person name="Kucharzyk K."/>
            <person name="Murdoch R.W."/>
            <person name="Higgins S."/>
            <person name="Loffler F."/>
        </authorList>
    </citation>
    <scope>NUCLEOTIDE SEQUENCE</scope>
</reference>